<protein>
    <submittedName>
        <fullName evidence="1">Antitoxin</fullName>
    </submittedName>
</protein>
<evidence type="ECO:0000313" key="2">
    <source>
        <dbReference type="Proteomes" id="UP000267081"/>
    </source>
</evidence>
<sequence length="61" mass="6253">MGIDFDNLKKIASSENVDAAAEFAKSHCGDHADEIDAAAERAKVFLSGESCGDEPGDGPAA</sequence>
<dbReference type="RefSeq" id="WP_125310527.1">
    <property type="nucleotide sequence ID" value="NZ_RSEC01000046.1"/>
</dbReference>
<dbReference type="AlphaFoldDB" id="A0A3R9ERN3"/>
<accession>A0A3R9ERN3</accession>
<dbReference type="Proteomes" id="UP000267081">
    <property type="component" value="Unassembled WGS sequence"/>
</dbReference>
<dbReference type="OrthoDB" id="3579262at2"/>
<organism evidence="1 2">
    <name type="scientific">Amycolatopsis eburnea</name>
    <dbReference type="NCBI Taxonomy" id="2267691"/>
    <lineage>
        <taxon>Bacteria</taxon>
        <taxon>Bacillati</taxon>
        <taxon>Actinomycetota</taxon>
        <taxon>Actinomycetes</taxon>
        <taxon>Pseudonocardiales</taxon>
        <taxon>Pseudonocardiaceae</taxon>
        <taxon>Amycolatopsis</taxon>
    </lineage>
</organism>
<name>A0A3R9ERN3_9PSEU</name>
<comment type="caution">
    <text evidence="1">The sequence shown here is derived from an EMBL/GenBank/DDBJ whole genome shotgun (WGS) entry which is preliminary data.</text>
</comment>
<reference evidence="1 2" key="1">
    <citation type="submission" date="2018-12" db="EMBL/GenBank/DDBJ databases">
        <title>Amycolatopsis eburnea sp. nov. actinomycete associate with arbuscular mycorrhiza fungal spore.</title>
        <authorList>
            <person name="Lumyong S."/>
            <person name="Chaiya L."/>
        </authorList>
    </citation>
    <scope>NUCLEOTIDE SEQUENCE [LARGE SCALE GENOMIC DNA]</scope>
    <source>
        <strain evidence="1 2">GLM-1</strain>
    </source>
</reference>
<proteinExistence type="predicted"/>
<keyword evidence="2" id="KW-1185">Reference proteome</keyword>
<dbReference type="EMBL" id="RSEC01000046">
    <property type="protein sequence ID" value="RSD17153.1"/>
    <property type="molecule type" value="Genomic_DNA"/>
</dbReference>
<evidence type="ECO:0000313" key="1">
    <source>
        <dbReference type="EMBL" id="RSD17153.1"/>
    </source>
</evidence>
<gene>
    <name evidence="1" type="ORF">EIY87_20415</name>
</gene>